<name>A0A645IKD0_9ZZZZ</name>
<proteinExistence type="predicted"/>
<protein>
    <submittedName>
        <fullName evidence="1">Uncharacterized protein</fullName>
    </submittedName>
</protein>
<organism evidence="1">
    <name type="scientific">bioreactor metagenome</name>
    <dbReference type="NCBI Taxonomy" id="1076179"/>
    <lineage>
        <taxon>unclassified sequences</taxon>
        <taxon>metagenomes</taxon>
        <taxon>ecological metagenomes</taxon>
    </lineage>
</organism>
<dbReference type="AlphaFoldDB" id="A0A645IKD0"/>
<dbReference type="EMBL" id="VSSQ01109532">
    <property type="protein sequence ID" value="MPN47783.1"/>
    <property type="molecule type" value="Genomic_DNA"/>
</dbReference>
<evidence type="ECO:0000313" key="1">
    <source>
        <dbReference type="EMBL" id="MPN47783.1"/>
    </source>
</evidence>
<comment type="caution">
    <text evidence="1">The sequence shown here is derived from an EMBL/GenBank/DDBJ whole genome shotgun (WGS) entry which is preliminary data.</text>
</comment>
<gene>
    <name evidence="1" type="ORF">SDC9_195387</name>
</gene>
<sequence>MVVEKQVAFAQSWFTLCMEVSKAQQALFWSWMRGPAALSGQLSRMPQTLERIGSRSVAPIHRKAVHNSRRLARTKLL</sequence>
<accession>A0A645IKD0</accession>
<reference evidence="1" key="1">
    <citation type="submission" date="2019-08" db="EMBL/GenBank/DDBJ databases">
        <authorList>
            <person name="Kucharzyk K."/>
            <person name="Murdoch R.W."/>
            <person name="Higgins S."/>
            <person name="Loffler F."/>
        </authorList>
    </citation>
    <scope>NUCLEOTIDE SEQUENCE</scope>
</reference>